<evidence type="ECO:0000256" key="4">
    <source>
        <dbReference type="ARBA" id="ARBA00022597"/>
    </source>
</evidence>
<dbReference type="EMBL" id="JANUXW010000008">
    <property type="protein sequence ID" value="MCS4534376.1"/>
    <property type="molecule type" value="Genomic_DNA"/>
</dbReference>
<dbReference type="InterPro" id="IPR036662">
    <property type="entry name" value="PTS_EIIA_man-typ_sf"/>
</dbReference>
<keyword evidence="3" id="KW-0963">Cytoplasm</keyword>
<proteinExistence type="predicted"/>
<dbReference type="Pfam" id="PF03610">
    <property type="entry name" value="EIIA-man"/>
    <property type="match status" value="1"/>
</dbReference>
<dbReference type="InterPro" id="IPR004701">
    <property type="entry name" value="PTS_EIIA_man-typ"/>
</dbReference>
<sequence length="139" mass="14810">MIGLLIITHDTIGEAYRGLAHHFFLGNTPENIRILGVETDESHEHIIERARKLVAELNSDDGVLIMTDIFGATPCNAARSLVEEGKTAMLTGLNAPMMIKAINYSGNAHDLAAFTQTVKEAAVNGIINVPAPSLGGNSC</sequence>
<keyword evidence="5" id="KW-0808">Transferase</keyword>
<accession>A0ABT2FEM3</accession>
<keyword evidence="7" id="KW-0418">Kinase</keyword>
<keyword evidence="2" id="KW-0813">Transport</keyword>
<dbReference type="CDD" id="cd00006">
    <property type="entry name" value="PTS_IIA_man"/>
    <property type="match status" value="1"/>
</dbReference>
<comment type="caution">
    <text evidence="9">The sequence shown here is derived from an EMBL/GenBank/DDBJ whole genome shotgun (WGS) entry which is preliminary data.</text>
</comment>
<reference evidence="9" key="2">
    <citation type="journal article" date="2023" name="Curr. Microbiol.">
        <title>Neisseria montereyensis sp. nov., Isolated from Oropharynx of California Sea Lion (Zalophus californianus): Genomic, Phylogenetic, and Phenotypic Study.</title>
        <authorList>
            <person name="Volokhov D.V."/>
            <person name="Zagorodnyaya T.A."/>
            <person name="Furtak V.A."/>
            <person name="Nattanmai G."/>
            <person name="Randall L."/>
            <person name="Jose S."/>
            <person name="Gao Y."/>
            <person name="Gulland F.M."/>
            <person name="Eisenberg T."/>
            <person name="Delmonte P."/>
            <person name="Blom J."/>
            <person name="Mitchell K.K."/>
        </authorList>
    </citation>
    <scope>NUCLEOTIDE SEQUENCE</scope>
    <source>
        <strain evidence="9">CSL10203-ORH2</strain>
    </source>
</reference>
<dbReference type="SUPFAM" id="SSF53062">
    <property type="entry name" value="PTS system fructose IIA component-like"/>
    <property type="match status" value="1"/>
</dbReference>
<dbReference type="InterPro" id="IPR033887">
    <property type="entry name" value="PTS_IIA_man"/>
</dbReference>
<dbReference type="PANTHER" id="PTHR33799">
    <property type="entry name" value="PTS PERMEASE-RELATED-RELATED"/>
    <property type="match status" value="1"/>
</dbReference>
<protein>
    <submittedName>
        <fullName evidence="9">PTS sugar transporter subunit IIA</fullName>
    </submittedName>
</protein>
<feature type="domain" description="PTS EIIA type-4" evidence="8">
    <location>
        <begin position="1"/>
        <end position="126"/>
    </location>
</feature>
<evidence type="ECO:0000256" key="7">
    <source>
        <dbReference type="ARBA" id="ARBA00022777"/>
    </source>
</evidence>
<evidence type="ECO:0000256" key="6">
    <source>
        <dbReference type="ARBA" id="ARBA00022683"/>
    </source>
</evidence>
<dbReference type="Proteomes" id="UP001166947">
    <property type="component" value="Unassembled WGS sequence"/>
</dbReference>
<name>A0ABT2FEM3_9NEIS</name>
<dbReference type="PROSITE" id="PS51096">
    <property type="entry name" value="PTS_EIIA_TYPE_4"/>
    <property type="match status" value="1"/>
</dbReference>
<dbReference type="Gene3D" id="3.40.50.510">
    <property type="entry name" value="Phosphotransferase system, mannose-type IIA component"/>
    <property type="match status" value="1"/>
</dbReference>
<dbReference type="PANTHER" id="PTHR33799:SF1">
    <property type="entry name" value="PTS SYSTEM MANNOSE-SPECIFIC EIIAB COMPONENT-RELATED"/>
    <property type="match status" value="1"/>
</dbReference>
<organism evidence="9 10">
    <name type="scientific">Neisseria montereyensis</name>
    <dbReference type="NCBI Taxonomy" id="2973938"/>
    <lineage>
        <taxon>Bacteria</taxon>
        <taxon>Pseudomonadati</taxon>
        <taxon>Pseudomonadota</taxon>
        <taxon>Betaproteobacteria</taxon>
        <taxon>Neisseriales</taxon>
        <taxon>Neisseriaceae</taxon>
        <taxon>Neisseria</taxon>
    </lineage>
</organism>
<evidence type="ECO:0000256" key="2">
    <source>
        <dbReference type="ARBA" id="ARBA00022448"/>
    </source>
</evidence>
<reference evidence="9" key="1">
    <citation type="submission" date="2022-08" db="EMBL/GenBank/DDBJ databases">
        <authorList>
            <person name="Volokhov D.V."/>
            <person name="Furtak V.A."/>
            <person name="Zagorodnyaya T.A."/>
        </authorList>
    </citation>
    <scope>NUCLEOTIDE SEQUENCE</scope>
    <source>
        <strain evidence="9">CSL10203-ORH2</strain>
    </source>
</reference>
<gene>
    <name evidence="9" type="ORF">NXS09_08700</name>
</gene>
<evidence type="ECO:0000256" key="1">
    <source>
        <dbReference type="ARBA" id="ARBA00004496"/>
    </source>
</evidence>
<dbReference type="RefSeq" id="WP_259292155.1">
    <property type="nucleotide sequence ID" value="NZ_JANUXW010000008.1"/>
</dbReference>
<evidence type="ECO:0000259" key="8">
    <source>
        <dbReference type="PROSITE" id="PS51096"/>
    </source>
</evidence>
<comment type="subcellular location">
    <subcellularLocation>
        <location evidence="1">Cytoplasm</location>
    </subcellularLocation>
</comment>
<evidence type="ECO:0000313" key="9">
    <source>
        <dbReference type="EMBL" id="MCS4534376.1"/>
    </source>
</evidence>
<evidence type="ECO:0000313" key="10">
    <source>
        <dbReference type="Proteomes" id="UP001166947"/>
    </source>
</evidence>
<keyword evidence="10" id="KW-1185">Reference proteome</keyword>
<evidence type="ECO:0000256" key="3">
    <source>
        <dbReference type="ARBA" id="ARBA00022490"/>
    </source>
</evidence>
<evidence type="ECO:0000256" key="5">
    <source>
        <dbReference type="ARBA" id="ARBA00022679"/>
    </source>
</evidence>
<keyword evidence="4 9" id="KW-0762">Sugar transport</keyword>
<dbReference type="InterPro" id="IPR051471">
    <property type="entry name" value="Bacterial_PTS_sugar_comp"/>
</dbReference>
<keyword evidence="6" id="KW-0598">Phosphotransferase system</keyword>